<organism evidence="1 2">
    <name type="scientific">Serinibacter arcticus</name>
    <dbReference type="NCBI Taxonomy" id="1655435"/>
    <lineage>
        <taxon>Bacteria</taxon>
        <taxon>Bacillati</taxon>
        <taxon>Actinomycetota</taxon>
        <taxon>Actinomycetes</taxon>
        <taxon>Micrococcales</taxon>
        <taxon>Beutenbergiaceae</taxon>
        <taxon>Serinibacter</taxon>
    </lineage>
</organism>
<dbReference type="Proteomes" id="UP000245166">
    <property type="component" value="Unassembled WGS sequence"/>
</dbReference>
<dbReference type="AlphaFoldDB" id="A0A2U1ZRF2"/>
<accession>A0A2U1ZRF2</accession>
<keyword evidence="2" id="KW-1185">Reference proteome</keyword>
<dbReference type="EMBL" id="PYHR01000002">
    <property type="protein sequence ID" value="PWD49531.1"/>
    <property type="molecule type" value="Genomic_DNA"/>
</dbReference>
<evidence type="ECO:0000313" key="1">
    <source>
        <dbReference type="EMBL" id="PWD49531.1"/>
    </source>
</evidence>
<gene>
    <name evidence="1" type="ORF">C8046_01160</name>
</gene>
<comment type="caution">
    <text evidence="1">The sequence shown here is derived from an EMBL/GenBank/DDBJ whole genome shotgun (WGS) entry which is preliminary data.</text>
</comment>
<evidence type="ECO:0000313" key="2">
    <source>
        <dbReference type="Proteomes" id="UP000245166"/>
    </source>
</evidence>
<dbReference type="OrthoDB" id="4704389at2"/>
<name>A0A2U1ZRF2_9MICO</name>
<protein>
    <submittedName>
        <fullName evidence="1">Uncharacterized protein</fullName>
    </submittedName>
</protein>
<reference evidence="1 2" key="1">
    <citation type="submission" date="2018-03" db="EMBL/GenBank/DDBJ databases">
        <title>Genome assembly of novel Miniimonas species PCH200.</title>
        <authorList>
            <person name="Thakur V."/>
            <person name="Kumar V."/>
            <person name="Singh D."/>
        </authorList>
    </citation>
    <scope>NUCLEOTIDE SEQUENCE [LARGE SCALE GENOMIC DNA]</scope>
    <source>
        <strain evidence="1 2">PCH200</strain>
    </source>
</reference>
<dbReference type="RefSeq" id="WP_109227914.1">
    <property type="nucleotide sequence ID" value="NZ_PYHR01000002.1"/>
</dbReference>
<sequence>MLRVYLDQFSWIGLARAAHGRTGGERYRDALEMCRAARVHEMASFPLDLYRYWETAKNHNEGSRNRLVETMIELSDFDTITTPKQPLYYEIDMALRARFGRPTDVTAPRVFGRGIAHLTAGGVHNSMRPTNKWATSGDKSSDLRTPVDRQLEELLLRAGPSTHEHAGLPLDLVNWGDLFVQHEVSVAEEIARRKVPRAELLPAVVHSDFNDIAPALRDRVTAAGISATEVKETLGGVGLLQLVQSLPTRRVTNALRVSKHLHPPQHQKWKSNDFIDVMQLPVPTVYCDLVFTEQQWVRALTRDKDDKLDERFDTKLIFKPEQLVEALVTASP</sequence>
<proteinExistence type="predicted"/>